<dbReference type="InterPro" id="IPR008622">
    <property type="entry name" value="FliT"/>
</dbReference>
<name>A0ABV9Q1U8_9BACL</name>
<comment type="caution">
    <text evidence="8">The sequence shown here is derived from an EMBL/GenBank/DDBJ whole genome shotgun (WGS) entry which is preliminary data.</text>
</comment>
<evidence type="ECO:0000256" key="4">
    <source>
        <dbReference type="ARBA" id="ARBA00023186"/>
    </source>
</evidence>
<dbReference type="EMBL" id="JBHSHC010000098">
    <property type="protein sequence ID" value="MFC4768244.1"/>
    <property type="molecule type" value="Genomic_DNA"/>
</dbReference>
<keyword evidence="3" id="KW-1005">Bacterial flagellum biogenesis</keyword>
<keyword evidence="9" id="KW-1185">Reference proteome</keyword>
<sequence length="128" mass="15452">MQEDQFNIRLLDLVRNIREATVSIYKSLEQQKYDLLDSLFEYRQILIDKYISLESRQENSPEREQEEQIRLIFGETLEINQKIERLLYVRREKLLDEMKANGQAKEVTQAYSNPYDLLQGPYFIDKKE</sequence>
<comment type="similarity">
    <text evidence="6">Belongs to the bacillales FliT family.</text>
</comment>
<dbReference type="Gene3D" id="1.20.58.380">
    <property type="entry name" value="Flagellar protein flit"/>
    <property type="match status" value="1"/>
</dbReference>
<dbReference type="RefSeq" id="WP_380026192.1">
    <property type="nucleotide sequence ID" value="NZ_JBHSHC010000098.1"/>
</dbReference>
<dbReference type="Proteomes" id="UP001596002">
    <property type="component" value="Unassembled WGS sequence"/>
</dbReference>
<evidence type="ECO:0000256" key="1">
    <source>
        <dbReference type="ARBA" id="ARBA00004514"/>
    </source>
</evidence>
<comment type="subcellular location">
    <subcellularLocation>
        <location evidence="1">Cytoplasm</location>
        <location evidence="1">Cytosol</location>
    </subcellularLocation>
</comment>
<reference evidence="9" key="1">
    <citation type="journal article" date="2019" name="Int. J. Syst. Evol. Microbiol.">
        <title>The Global Catalogue of Microorganisms (GCM) 10K type strain sequencing project: providing services to taxonomists for standard genome sequencing and annotation.</title>
        <authorList>
            <consortium name="The Broad Institute Genomics Platform"/>
            <consortium name="The Broad Institute Genome Sequencing Center for Infectious Disease"/>
            <person name="Wu L."/>
            <person name="Ma J."/>
        </authorList>
    </citation>
    <scope>NUCLEOTIDE SEQUENCE [LARGE SCALE GENOMIC DNA]</scope>
    <source>
        <strain evidence="9">WYCCWR 12678</strain>
    </source>
</reference>
<evidence type="ECO:0000256" key="3">
    <source>
        <dbReference type="ARBA" id="ARBA00022795"/>
    </source>
</evidence>
<accession>A0ABV9Q1U8</accession>
<protein>
    <recommendedName>
        <fullName evidence="7">Flagellar protein FliT</fullName>
    </recommendedName>
</protein>
<evidence type="ECO:0000256" key="7">
    <source>
        <dbReference type="ARBA" id="ARBA00093797"/>
    </source>
</evidence>
<organism evidence="8 9">
    <name type="scientific">Effusibacillus consociatus</name>
    <dbReference type="NCBI Taxonomy" id="1117041"/>
    <lineage>
        <taxon>Bacteria</taxon>
        <taxon>Bacillati</taxon>
        <taxon>Bacillota</taxon>
        <taxon>Bacilli</taxon>
        <taxon>Bacillales</taxon>
        <taxon>Alicyclobacillaceae</taxon>
        <taxon>Effusibacillus</taxon>
    </lineage>
</organism>
<keyword evidence="2" id="KW-0963">Cytoplasm</keyword>
<keyword evidence="8" id="KW-0966">Cell projection</keyword>
<keyword evidence="8" id="KW-0969">Cilium</keyword>
<evidence type="ECO:0000256" key="2">
    <source>
        <dbReference type="ARBA" id="ARBA00022490"/>
    </source>
</evidence>
<dbReference type="Pfam" id="PF05400">
    <property type="entry name" value="FliT"/>
    <property type="match status" value="1"/>
</dbReference>
<evidence type="ECO:0000256" key="5">
    <source>
        <dbReference type="ARBA" id="ARBA00093765"/>
    </source>
</evidence>
<evidence type="ECO:0000313" key="9">
    <source>
        <dbReference type="Proteomes" id="UP001596002"/>
    </source>
</evidence>
<keyword evidence="4" id="KW-0143">Chaperone</keyword>
<evidence type="ECO:0000313" key="8">
    <source>
        <dbReference type="EMBL" id="MFC4768244.1"/>
    </source>
</evidence>
<evidence type="ECO:0000256" key="6">
    <source>
        <dbReference type="ARBA" id="ARBA00093785"/>
    </source>
</evidence>
<gene>
    <name evidence="8" type="ORF">ACFO8Q_12890</name>
</gene>
<keyword evidence="8" id="KW-0282">Flagellum</keyword>
<comment type="function">
    <text evidence="5">May act as an export chaperone for the filament capping protein FliD.</text>
</comment>
<proteinExistence type="inferred from homology"/>